<evidence type="ECO:0000256" key="3">
    <source>
        <dbReference type="ARBA" id="ARBA00022617"/>
    </source>
</evidence>
<dbReference type="Pfam" id="PF01077">
    <property type="entry name" value="NIR_SIR"/>
    <property type="match status" value="1"/>
</dbReference>
<evidence type="ECO:0000256" key="5">
    <source>
        <dbReference type="ARBA" id="ARBA00023002"/>
    </source>
</evidence>
<dbReference type="Pfam" id="PF03460">
    <property type="entry name" value="NIR_SIR_ferr"/>
    <property type="match status" value="1"/>
</dbReference>
<dbReference type="Proteomes" id="UP000228859">
    <property type="component" value="Unassembled WGS sequence"/>
</dbReference>
<dbReference type="GO" id="GO:0020037">
    <property type="term" value="F:heme binding"/>
    <property type="evidence" value="ECO:0007669"/>
    <property type="project" value="InterPro"/>
</dbReference>
<dbReference type="GO" id="GO:0016491">
    <property type="term" value="F:oxidoreductase activity"/>
    <property type="evidence" value="ECO:0007669"/>
    <property type="project" value="UniProtKB-KW"/>
</dbReference>
<keyword evidence="3" id="KW-0349">Heme</keyword>
<keyword evidence="6" id="KW-0408">Iron</keyword>
<name>A0A2D3W971_9BACT</name>
<evidence type="ECO:0000259" key="9">
    <source>
        <dbReference type="Pfam" id="PF03460"/>
    </source>
</evidence>
<keyword evidence="2" id="KW-0004">4Fe-4S</keyword>
<feature type="domain" description="Nitrite/Sulfite reductase ferredoxin-like" evidence="9">
    <location>
        <begin position="4"/>
        <end position="53"/>
    </location>
</feature>
<evidence type="ECO:0000256" key="6">
    <source>
        <dbReference type="ARBA" id="ARBA00023004"/>
    </source>
</evidence>
<accession>A0A2D3W971</accession>
<dbReference type="Gene3D" id="3.90.480.20">
    <property type="match status" value="1"/>
</dbReference>
<dbReference type="PANTHER" id="PTHR32439">
    <property type="entry name" value="FERREDOXIN--NITRITE REDUCTASE, CHLOROPLASTIC"/>
    <property type="match status" value="1"/>
</dbReference>
<evidence type="ECO:0000256" key="4">
    <source>
        <dbReference type="ARBA" id="ARBA00022723"/>
    </source>
</evidence>
<dbReference type="InterPro" id="IPR036136">
    <property type="entry name" value="Nit/Sulf_reduc_fer-like_dom_sf"/>
</dbReference>
<gene>
    <name evidence="10" type="ORF">CFH83_08920</name>
</gene>
<dbReference type="GO" id="GO:0046872">
    <property type="term" value="F:metal ion binding"/>
    <property type="evidence" value="ECO:0007669"/>
    <property type="project" value="UniProtKB-KW"/>
</dbReference>
<dbReference type="InterPro" id="IPR005117">
    <property type="entry name" value="NiRdtase/SiRdtase_haem-b_fer"/>
</dbReference>
<keyword evidence="7" id="KW-0411">Iron-sulfur</keyword>
<keyword evidence="4" id="KW-0479">Metal-binding</keyword>
<comment type="similarity">
    <text evidence="1">Belongs to the nitrite and sulfite reductase 4Fe-4S domain family.</text>
</comment>
<organism evidence="10 11">
    <name type="scientific">Sulfuricurvum kujiense</name>
    <dbReference type="NCBI Taxonomy" id="148813"/>
    <lineage>
        <taxon>Bacteria</taxon>
        <taxon>Pseudomonadati</taxon>
        <taxon>Campylobacterota</taxon>
        <taxon>Epsilonproteobacteria</taxon>
        <taxon>Campylobacterales</taxon>
        <taxon>Sulfurimonadaceae</taxon>
        <taxon>Sulfuricurvum</taxon>
    </lineage>
</organism>
<evidence type="ECO:0000259" key="8">
    <source>
        <dbReference type="Pfam" id="PF01077"/>
    </source>
</evidence>
<comment type="caution">
    <text evidence="10">The sequence shown here is derived from an EMBL/GenBank/DDBJ whole genome shotgun (WGS) entry which is preliminary data.</text>
</comment>
<dbReference type="GO" id="GO:0051539">
    <property type="term" value="F:4 iron, 4 sulfur cluster binding"/>
    <property type="evidence" value="ECO:0007669"/>
    <property type="project" value="UniProtKB-KW"/>
</dbReference>
<proteinExistence type="inferred from homology"/>
<dbReference type="InterPro" id="IPR045854">
    <property type="entry name" value="NO2/SO3_Rdtase_4Fe4S_sf"/>
</dbReference>
<dbReference type="EMBL" id="DLUI01000126">
    <property type="protein sequence ID" value="DAB37871.1"/>
    <property type="molecule type" value="Genomic_DNA"/>
</dbReference>
<dbReference type="SUPFAM" id="SSF56014">
    <property type="entry name" value="Nitrite and sulphite reductase 4Fe-4S domain-like"/>
    <property type="match status" value="1"/>
</dbReference>
<evidence type="ECO:0000256" key="2">
    <source>
        <dbReference type="ARBA" id="ARBA00022485"/>
    </source>
</evidence>
<dbReference type="Gene3D" id="3.30.413.10">
    <property type="entry name" value="Sulfite Reductase Hemoprotein, domain 1"/>
    <property type="match status" value="1"/>
</dbReference>
<evidence type="ECO:0000313" key="11">
    <source>
        <dbReference type="Proteomes" id="UP000228859"/>
    </source>
</evidence>
<evidence type="ECO:0000256" key="1">
    <source>
        <dbReference type="ARBA" id="ARBA00010429"/>
    </source>
</evidence>
<sequence length="240" mass="26182">MLKEGTLALYAAVPSGVFSGSDLMEAARIAESQNGAIRLTIEQNLILTEISNEEEALSSSLFSKYPNRPSPYMANLIACAGSEHCPFGVIPGKSDAIAMSEFLSSAVPIENAKVRLYWSACIKGCGIHGAGDLGFVGCKVPRDGKTTLGVDIFLGGSLSHNDEEAKLFLKGITLEEAPHYVAELIKLYRDTRFDGESLEQFIKRLRSHYEISEIADIVRHNYAILHEGGADFHSFDRIVL</sequence>
<evidence type="ECO:0000313" key="10">
    <source>
        <dbReference type="EMBL" id="DAB37871.1"/>
    </source>
</evidence>
<dbReference type="InterPro" id="IPR006067">
    <property type="entry name" value="NO2/SO3_Rdtase_4Fe4S_dom"/>
</dbReference>
<protein>
    <submittedName>
        <fullName evidence="10">Uncharacterized protein</fullName>
    </submittedName>
</protein>
<reference evidence="10 11" key="1">
    <citation type="journal article" date="2017" name="Front. Microbiol.">
        <title>Comparative Genomic Analysis of the Class Epsilonproteobacteria and Proposed Reclassification to Epsilonbacteraeota (phyl. nov.).</title>
        <authorList>
            <person name="Waite D.W."/>
            <person name="Vanwonterghem I."/>
            <person name="Rinke C."/>
            <person name="Parks D.H."/>
            <person name="Zhang Y."/>
            <person name="Takai K."/>
            <person name="Sievert S.M."/>
            <person name="Simon J."/>
            <person name="Campbell B.J."/>
            <person name="Hanson T.E."/>
            <person name="Woyke T."/>
            <person name="Klotz M.G."/>
            <person name="Hugenholtz P."/>
        </authorList>
    </citation>
    <scope>NUCLEOTIDE SEQUENCE [LARGE SCALE GENOMIC DNA]</scope>
    <source>
        <strain evidence="10">UBA12443</strain>
    </source>
</reference>
<feature type="domain" description="Nitrite/sulphite reductase 4Fe-4S" evidence="8">
    <location>
        <begin position="74"/>
        <end position="204"/>
    </location>
</feature>
<evidence type="ECO:0000256" key="7">
    <source>
        <dbReference type="ARBA" id="ARBA00023014"/>
    </source>
</evidence>
<dbReference type="AlphaFoldDB" id="A0A2D3W971"/>
<dbReference type="PANTHER" id="PTHR32439:SF0">
    <property type="entry name" value="FERREDOXIN--NITRITE REDUCTASE, CHLOROPLASTIC"/>
    <property type="match status" value="1"/>
</dbReference>
<keyword evidence="5" id="KW-0560">Oxidoreductase</keyword>
<dbReference type="SUPFAM" id="SSF55124">
    <property type="entry name" value="Nitrite/Sulfite reductase N-terminal domain-like"/>
    <property type="match status" value="1"/>
</dbReference>
<dbReference type="InterPro" id="IPR051329">
    <property type="entry name" value="NIR_SIR_4Fe-4S"/>
</dbReference>